<dbReference type="InterPro" id="IPR014756">
    <property type="entry name" value="Ig_E-set"/>
</dbReference>
<proteinExistence type="inferred from homology"/>
<dbReference type="GO" id="GO:0000272">
    <property type="term" value="P:polysaccharide catabolic process"/>
    <property type="evidence" value="ECO:0007669"/>
    <property type="project" value="UniProtKB-KW"/>
</dbReference>
<dbReference type="InterPro" id="IPR011583">
    <property type="entry name" value="Chitinase_II/V-like_cat"/>
</dbReference>
<evidence type="ECO:0000256" key="9">
    <source>
        <dbReference type="RuleBase" id="RU000489"/>
    </source>
</evidence>
<dbReference type="SMART" id="SM00495">
    <property type="entry name" value="ChtBD3"/>
    <property type="match status" value="2"/>
</dbReference>
<dbReference type="Pfam" id="PF02839">
    <property type="entry name" value="CBM_5_12"/>
    <property type="match status" value="2"/>
</dbReference>
<name>A0A0N1ES29_9GAMM</name>
<dbReference type="InterPro" id="IPR029070">
    <property type="entry name" value="Chitinase_insertion_sf"/>
</dbReference>
<keyword evidence="5" id="KW-0146">Chitin degradation</keyword>
<dbReference type="CDD" id="cd02848">
    <property type="entry name" value="E_set_Chitinase_N"/>
    <property type="match status" value="1"/>
</dbReference>
<dbReference type="SUPFAM" id="SSF51445">
    <property type="entry name" value="(Trans)glycosidases"/>
    <property type="match status" value="1"/>
</dbReference>
<dbReference type="Gene3D" id="2.60.40.10">
    <property type="entry name" value="Immunoglobulins"/>
    <property type="match status" value="2"/>
</dbReference>
<dbReference type="Proteomes" id="UP000037848">
    <property type="component" value="Unassembled WGS sequence"/>
</dbReference>
<dbReference type="SUPFAM" id="SSF81296">
    <property type="entry name" value="E set domains"/>
    <property type="match status" value="1"/>
</dbReference>
<evidence type="ECO:0000313" key="13">
    <source>
        <dbReference type="EMBL" id="KPH65495.1"/>
    </source>
</evidence>
<dbReference type="CDD" id="cd12215">
    <property type="entry name" value="ChiC_BD"/>
    <property type="match status" value="2"/>
</dbReference>
<dbReference type="Pfam" id="PF08329">
    <property type="entry name" value="ChitinaseA_N"/>
    <property type="match status" value="1"/>
</dbReference>
<dbReference type="PROSITE" id="PS01095">
    <property type="entry name" value="GH18_1"/>
    <property type="match status" value="1"/>
</dbReference>
<dbReference type="InterPro" id="IPR003610">
    <property type="entry name" value="CBM5/12"/>
</dbReference>
<keyword evidence="14" id="KW-1185">Reference proteome</keyword>
<dbReference type="InterPro" id="IPR001223">
    <property type="entry name" value="Glyco_hydro18_cat"/>
</dbReference>
<dbReference type="OrthoDB" id="9775889at2"/>
<feature type="domain" description="GH18" evidence="12">
    <location>
        <begin position="159"/>
        <end position="589"/>
    </location>
</feature>
<dbReference type="InterPro" id="IPR036573">
    <property type="entry name" value="CBM_sf_5/12"/>
</dbReference>
<comment type="caution">
    <text evidence="13">The sequence shown here is derived from an EMBL/GenBank/DDBJ whole genome shotgun (WGS) entry which is preliminary data.</text>
</comment>
<evidence type="ECO:0000256" key="10">
    <source>
        <dbReference type="SAM" id="SignalP"/>
    </source>
</evidence>
<dbReference type="CDD" id="cd06548">
    <property type="entry name" value="GH18_chitinase"/>
    <property type="match status" value="1"/>
</dbReference>
<gene>
    <name evidence="13" type="ORF">ADS77_00760</name>
</gene>
<keyword evidence="7 9" id="KW-0326">Glycosidase</keyword>
<evidence type="ECO:0000259" key="11">
    <source>
        <dbReference type="PROSITE" id="PS50835"/>
    </source>
</evidence>
<protein>
    <recommendedName>
        <fullName evidence="3">chitinase</fullName>
        <ecNumber evidence="3">3.2.1.14</ecNumber>
    </recommendedName>
</protein>
<keyword evidence="6" id="KW-0119">Carbohydrate metabolism</keyword>
<dbReference type="GO" id="GO:0008843">
    <property type="term" value="F:endochitinase activity"/>
    <property type="evidence" value="ECO:0007669"/>
    <property type="project" value="UniProtKB-EC"/>
</dbReference>
<dbReference type="InterPro" id="IPR007110">
    <property type="entry name" value="Ig-like_dom"/>
</dbReference>
<feature type="domain" description="Ig-like" evidence="11">
    <location>
        <begin position="597"/>
        <end position="674"/>
    </location>
</feature>
<dbReference type="SUPFAM" id="SSF54556">
    <property type="entry name" value="Chitinase insertion domain"/>
    <property type="match status" value="1"/>
</dbReference>
<dbReference type="GO" id="GO:0030246">
    <property type="term" value="F:carbohydrate binding"/>
    <property type="evidence" value="ECO:0007669"/>
    <property type="project" value="InterPro"/>
</dbReference>
<keyword evidence="4 9" id="KW-0378">Hydrolase</keyword>
<dbReference type="GO" id="GO:0005576">
    <property type="term" value="C:extracellular region"/>
    <property type="evidence" value="ECO:0007669"/>
    <property type="project" value="InterPro"/>
</dbReference>
<evidence type="ECO:0000256" key="7">
    <source>
        <dbReference type="ARBA" id="ARBA00023295"/>
    </source>
</evidence>
<evidence type="ECO:0000256" key="6">
    <source>
        <dbReference type="ARBA" id="ARBA00023277"/>
    </source>
</evidence>
<dbReference type="Gene3D" id="2.10.10.20">
    <property type="entry name" value="Carbohydrate-binding module superfamily 5/12"/>
    <property type="match status" value="2"/>
</dbReference>
<dbReference type="SUPFAM" id="SSF51055">
    <property type="entry name" value="Carbohydrate binding domain"/>
    <property type="match status" value="2"/>
</dbReference>
<sequence>MNIKHLTAAIGVALFAGTATAAPSTPSLNWEPQQYSFVEVDLESNGSYKQLVKRVDTVNINLQWNAWSGTGGDSYKVYFDDMLVNEGALPAGTKSGTISFPYDKSGRHTLYIELCEAGATCARSAGKPIVIADTDGGHLAPLPMDVNPNNRNIGTKQGLVTGAYFVEWGIYGRDYDVSNIPAQNLSHLLYGFIPICGPNESLKEIENGNSWRALEKACAGSSDFEVVIHDPWAAVQKALPGVDAKDPIRGTYSQLMALKQRYPDLKILPSVGGWTLSDPFFSFTEKANRDTFVASMEEFLRTWKFYDGIDIDWEFPGGDGPNPNLGDPVKDGPAYVALMKELREMLDRLEAETGRTYELSSAIGTGYDKIQDVDYQAASQYMDYIFAMTYDFFGGWNNVTGHQTGIYCGEHISAGECNGTGVDENGEPRKGPAYTIDNAVQLLLAQNVPSKKIVVGTAMYGRGWEGVTPGNATIANNPMTAPGNGKLTGTKAQGVWEAGVIDYKGIQAYMVGASGNGVNGFEVGYDEQAEAAYVWNRSTGKLITYDSPRSVIAKGQYVNQYNLGGLFAWEIDADNGDILNAMHDGLGGVVAPINKKPVLSVTNAVTVNAGESVSVSATATDADNDTLTYSWVASAELTVTGTSTSTLAITAPNVTQDSQFTATVSVSDGKATVSKDVVVNVIAPVTGGDNTAPVVDAIANITVEEGASAAVAVVATDAQNDALTYDWNVPAGLTLVGNGANVSLTAGAVDADTNLTVSVSVSDGQVATTRSFTVTVANKDTTTPPGDTWDASKVYTGGDTVVFNGVTYKAKWWTQGNRPDLGGVWEATTKPVDGGGNVIWQSSAVYNSGDQVSHNGGKYQAKWWTQGQEPGKANVWKSL</sequence>
<feature type="chain" id="PRO_5005870554" description="chitinase" evidence="10">
    <location>
        <begin position="22"/>
        <end position="879"/>
    </location>
</feature>
<dbReference type="Gene3D" id="3.20.20.80">
    <property type="entry name" value="Glycosidases"/>
    <property type="match status" value="1"/>
</dbReference>
<dbReference type="AlphaFoldDB" id="A0A0N1ES29"/>
<feature type="signal peptide" evidence="10">
    <location>
        <begin position="1"/>
        <end position="21"/>
    </location>
</feature>
<dbReference type="PROSITE" id="PS50835">
    <property type="entry name" value="IG_LIKE"/>
    <property type="match status" value="1"/>
</dbReference>
<evidence type="ECO:0000256" key="2">
    <source>
        <dbReference type="ARBA" id="ARBA00009121"/>
    </source>
</evidence>
<evidence type="ECO:0000256" key="4">
    <source>
        <dbReference type="ARBA" id="ARBA00022801"/>
    </source>
</evidence>
<dbReference type="EMBL" id="LHPH01000001">
    <property type="protein sequence ID" value="KPH65495.1"/>
    <property type="molecule type" value="Genomic_DNA"/>
</dbReference>
<evidence type="ECO:0000256" key="1">
    <source>
        <dbReference type="ARBA" id="ARBA00000822"/>
    </source>
</evidence>
<comment type="similarity">
    <text evidence="2">Belongs to the glycosyl hydrolase 18 family. Chitinase class II subfamily.</text>
</comment>
<organism evidence="13 14">
    <name type="scientific">Pseudoalteromonas porphyrae</name>
    <dbReference type="NCBI Taxonomy" id="187330"/>
    <lineage>
        <taxon>Bacteria</taxon>
        <taxon>Pseudomonadati</taxon>
        <taxon>Pseudomonadota</taxon>
        <taxon>Gammaproteobacteria</taxon>
        <taxon>Alteromonadales</taxon>
        <taxon>Pseudoalteromonadaceae</taxon>
        <taxon>Pseudoalteromonas</taxon>
    </lineage>
</organism>
<dbReference type="InterPro" id="IPR050314">
    <property type="entry name" value="Glycosyl_Hydrlase_18"/>
</dbReference>
<dbReference type="InterPro" id="IPR001579">
    <property type="entry name" value="Glyco_hydro_18_chit_AS"/>
</dbReference>
<comment type="catalytic activity">
    <reaction evidence="1">
        <text>Random endo-hydrolysis of N-acetyl-beta-D-glucosaminide (1-&gt;4)-beta-linkages in chitin and chitodextrins.</text>
        <dbReference type="EC" id="3.2.1.14"/>
    </reaction>
</comment>
<evidence type="ECO:0000313" key="14">
    <source>
        <dbReference type="Proteomes" id="UP000037848"/>
    </source>
</evidence>
<dbReference type="EC" id="3.2.1.14" evidence="3"/>
<reference evidence="13 14" key="1">
    <citation type="submission" date="2015-08" db="EMBL/GenBank/DDBJ databases">
        <title>Draft Genome Sequence of Pseudoalteromonas porphyrae UCD-SED14.</title>
        <authorList>
            <person name="Coil D.A."/>
            <person name="Jospin G."/>
            <person name="Lee R.D."/>
            <person name="Eisen J.A."/>
        </authorList>
    </citation>
    <scope>NUCLEOTIDE SEQUENCE [LARGE SCALE GENOMIC DNA]</scope>
    <source>
        <strain evidence="13 14">UCD-SED14</strain>
    </source>
</reference>
<dbReference type="SMART" id="SM00636">
    <property type="entry name" value="Glyco_18"/>
    <property type="match status" value="1"/>
</dbReference>
<evidence type="ECO:0000259" key="12">
    <source>
        <dbReference type="PROSITE" id="PS51910"/>
    </source>
</evidence>
<dbReference type="RefSeq" id="WP_054452368.1">
    <property type="nucleotide sequence ID" value="NZ_LHPH01000001.1"/>
</dbReference>
<keyword evidence="8" id="KW-0624">Polysaccharide degradation</keyword>
<evidence type="ECO:0000256" key="3">
    <source>
        <dbReference type="ARBA" id="ARBA00012729"/>
    </source>
</evidence>
<dbReference type="Gene3D" id="3.10.50.10">
    <property type="match status" value="1"/>
</dbReference>
<dbReference type="STRING" id="187330.AMS58_05625"/>
<dbReference type="GO" id="GO:0008061">
    <property type="term" value="F:chitin binding"/>
    <property type="evidence" value="ECO:0007669"/>
    <property type="project" value="InterPro"/>
</dbReference>
<dbReference type="PANTHER" id="PTHR11177">
    <property type="entry name" value="CHITINASE"/>
    <property type="match status" value="1"/>
</dbReference>
<evidence type="ECO:0000256" key="5">
    <source>
        <dbReference type="ARBA" id="ARBA00023024"/>
    </source>
</evidence>
<keyword evidence="10" id="KW-0732">Signal</keyword>
<dbReference type="PROSITE" id="PS51910">
    <property type="entry name" value="GH18_2"/>
    <property type="match status" value="1"/>
</dbReference>
<dbReference type="PATRIC" id="fig|187330.3.peg.159"/>
<dbReference type="GO" id="GO:0006032">
    <property type="term" value="P:chitin catabolic process"/>
    <property type="evidence" value="ECO:0007669"/>
    <property type="project" value="UniProtKB-KW"/>
</dbReference>
<dbReference type="InterPro" id="IPR017853">
    <property type="entry name" value="GH"/>
</dbReference>
<dbReference type="InterPro" id="IPR013783">
    <property type="entry name" value="Ig-like_fold"/>
</dbReference>
<dbReference type="PANTHER" id="PTHR11177:SF317">
    <property type="entry name" value="CHITINASE 12-RELATED"/>
    <property type="match status" value="1"/>
</dbReference>
<dbReference type="InterPro" id="IPR013540">
    <property type="entry name" value="ChitinaseA_N"/>
</dbReference>
<accession>A0A0N1ES29</accession>
<evidence type="ECO:0000256" key="8">
    <source>
        <dbReference type="ARBA" id="ARBA00023326"/>
    </source>
</evidence>
<dbReference type="Pfam" id="PF00704">
    <property type="entry name" value="Glyco_hydro_18"/>
    <property type="match status" value="1"/>
</dbReference>